<keyword evidence="1" id="KW-0378">Hydrolase</keyword>
<dbReference type="SUPFAM" id="SSF54637">
    <property type="entry name" value="Thioesterase/thiol ester dehydrase-isomerase"/>
    <property type="match status" value="1"/>
</dbReference>
<gene>
    <name evidence="1" type="ORF">EV699_106154</name>
</gene>
<dbReference type="GO" id="GO:0047617">
    <property type="term" value="F:fatty acyl-CoA hydrolase activity"/>
    <property type="evidence" value="ECO:0007669"/>
    <property type="project" value="TreeGrafter"/>
</dbReference>
<comment type="caution">
    <text evidence="1">The sequence shown here is derived from an EMBL/GenBank/DDBJ whole genome shotgun (WGS) entry which is preliminary data.</text>
</comment>
<evidence type="ECO:0000313" key="2">
    <source>
        <dbReference type="Proteomes" id="UP000295765"/>
    </source>
</evidence>
<dbReference type="RefSeq" id="WP_132540359.1">
    <property type="nucleotide sequence ID" value="NZ_SLWY01000006.1"/>
</dbReference>
<dbReference type="PANTHER" id="PTHR31793:SF2">
    <property type="entry name" value="BLR1345 PROTEIN"/>
    <property type="match status" value="1"/>
</dbReference>
<dbReference type="CDD" id="cd00586">
    <property type="entry name" value="4HBT"/>
    <property type="match status" value="1"/>
</dbReference>
<reference evidence="1 2" key="1">
    <citation type="submission" date="2019-03" db="EMBL/GenBank/DDBJ databases">
        <title>Genomic Encyclopedia of Type Strains, Phase IV (KMG-IV): sequencing the most valuable type-strain genomes for metagenomic binning, comparative biology and taxonomic classification.</title>
        <authorList>
            <person name="Goeker M."/>
        </authorList>
    </citation>
    <scope>NUCLEOTIDE SEQUENCE [LARGE SCALE GENOMIC DNA]</scope>
    <source>
        <strain evidence="1 2">DSM 25287</strain>
    </source>
</reference>
<dbReference type="AlphaFoldDB" id="A0A4R2L6E5"/>
<sequence>MPTAPECSSPPCLAHEIDPAYQGLAPALAPLAGTVAPEWIDYNGHMNVACYVMAFDRATDALLDAVGMDAAYRAASACSVFVLEMHVNYLQELTVGAAYTIASRVLGADAKRLHLFHTLTRCADGVAAATNELMLLHVDLGARRGRPFPAAIADRLAALQAADARQPCPEQAGRRITLPVRAGG</sequence>
<dbReference type="PANTHER" id="PTHR31793">
    <property type="entry name" value="4-HYDROXYBENZOYL-COA THIOESTERASE FAMILY MEMBER"/>
    <property type="match status" value="1"/>
</dbReference>
<dbReference type="InterPro" id="IPR029069">
    <property type="entry name" value="HotDog_dom_sf"/>
</dbReference>
<dbReference type="OrthoDB" id="6117985at2"/>
<dbReference type="InterPro" id="IPR050563">
    <property type="entry name" value="4-hydroxybenzoyl-CoA_TE"/>
</dbReference>
<accession>A0A4R2L6E5</accession>
<dbReference type="Gene3D" id="3.10.129.10">
    <property type="entry name" value="Hotdog Thioesterase"/>
    <property type="match status" value="1"/>
</dbReference>
<dbReference type="Pfam" id="PF13279">
    <property type="entry name" value="4HBT_2"/>
    <property type="match status" value="1"/>
</dbReference>
<keyword evidence="2" id="KW-1185">Reference proteome</keyword>
<proteinExistence type="predicted"/>
<dbReference type="Proteomes" id="UP000295765">
    <property type="component" value="Unassembled WGS sequence"/>
</dbReference>
<dbReference type="EMBL" id="SLWY01000006">
    <property type="protein sequence ID" value="TCO82059.1"/>
    <property type="molecule type" value="Genomic_DNA"/>
</dbReference>
<organism evidence="1 2">
    <name type="scientific">Plasticicumulans lactativorans</name>
    <dbReference type="NCBI Taxonomy" id="1133106"/>
    <lineage>
        <taxon>Bacteria</taxon>
        <taxon>Pseudomonadati</taxon>
        <taxon>Pseudomonadota</taxon>
        <taxon>Gammaproteobacteria</taxon>
        <taxon>Candidatus Competibacteraceae</taxon>
        <taxon>Plasticicumulans</taxon>
    </lineage>
</organism>
<evidence type="ECO:0000313" key="1">
    <source>
        <dbReference type="EMBL" id="TCO82059.1"/>
    </source>
</evidence>
<name>A0A4R2L6E5_9GAMM</name>
<protein>
    <submittedName>
        <fullName evidence="1">Acyl-CoA thioester hydrolase</fullName>
    </submittedName>
</protein>